<dbReference type="AlphaFoldDB" id="A0AAJ1IFH5"/>
<dbReference type="Proteomes" id="UP001221217">
    <property type="component" value="Unassembled WGS sequence"/>
</dbReference>
<reference evidence="1 2" key="1">
    <citation type="submission" date="2022-12" db="EMBL/GenBank/DDBJ databases">
        <title>Metagenome assembled genome from gulf of manar.</title>
        <authorList>
            <person name="Kohli P."/>
            <person name="Pk S."/>
            <person name="Venkata Ramana C."/>
            <person name="Sasikala C."/>
        </authorList>
    </citation>
    <scope>NUCLEOTIDE SEQUENCE [LARGE SCALE GENOMIC DNA]</scope>
    <source>
        <strain evidence="1">JB008</strain>
    </source>
</reference>
<evidence type="ECO:0000313" key="2">
    <source>
        <dbReference type="Proteomes" id="UP001221217"/>
    </source>
</evidence>
<proteinExistence type="predicted"/>
<comment type="caution">
    <text evidence="1">The sequence shown here is derived from an EMBL/GenBank/DDBJ whole genome shotgun (WGS) entry which is preliminary data.</text>
</comment>
<name>A0AAJ1IFH5_9SPIO</name>
<dbReference type="EMBL" id="JAQQAL010000045">
    <property type="protein sequence ID" value="MDC7228382.1"/>
    <property type="molecule type" value="Genomic_DNA"/>
</dbReference>
<accession>A0AAJ1IFH5</accession>
<evidence type="ECO:0008006" key="3">
    <source>
        <dbReference type="Google" id="ProtNLM"/>
    </source>
</evidence>
<gene>
    <name evidence="1" type="ORF">PQJ61_16585</name>
</gene>
<protein>
    <recommendedName>
        <fullName evidence="3">HNH endonuclease</fullName>
    </recommendedName>
</protein>
<sequence>MGEIIEENKLTGLFEKIHNKKYDSTNCFLCGTDLNDKNRTDEHVFPRWLQTELDLWNQHITLLNGTTIFYRSLKIPCCSECNNKYLSTIENNIKKAFNGGYEEFIKIDENILFLWLVKIYYGILYKEMFVLMNRAKPDDGTIIPEKFIKDMKVLNLFLQEIRGKHRCVNFKPASIFILKLQHDDTDLMKWDFADRIATNFLSIRMRDIGIIAVLDDMHTTKDVCAIDDFYKINLHPIQFNELCAIIFYRSLLLNRTPFFASVQKEDQEYVETYLHPLQGFSAKSIFDDWDHNNFKESLSAFTGYPLDELLKNENMVMSWIHDEKMNVKEIPIREYRFTRFDQEIKGD</sequence>
<organism evidence="1 2">
    <name type="scientific">Candidatus Thalassospirochaeta sargassi</name>
    <dbReference type="NCBI Taxonomy" id="3119039"/>
    <lineage>
        <taxon>Bacteria</taxon>
        <taxon>Pseudomonadati</taxon>
        <taxon>Spirochaetota</taxon>
        <taxon>Spirochaetia</taxon>
        <taxon>Spirochaetales</taxon>
        <taxon>Spirochaetaceae</taxon>
        <taxon>Candidatus Thalassospirochaeta</taxon>
    </lineage>
</organism>
<evidence type="ECO:0000313" key="1">
    <source>
        <dbReference type="EMBL" id="MDC7228382.1"/>
    </source>
</evidence>